<dbReference type="PANTHER" id="PTHR43333:SF1">
    <property type="entry name" value="D-ISOMER SPECIFIC 2-HYDROXYACID DEHYDROGENASE NAD-BINDING DOMAIN-CONTAINING PROTEIN"/>
    <property type="match status" value="1"/>
</dbReference>
<dbReference type="InterPro" id="IPR006140">
    <property type="entry name" value="D-isomer_DH_NAD-bd"/>
</dbReference>
<reference evidence="4 5" key="1">
    <citation type="submission" date="2016-01" db="EMBL/GenBank/DDBJ databases">
        <title>Janibacter melonis strain CD11_4 genome sequencing and assembly.</title>
        <authorList>
            <person name="Nair G.R."/>
            <person name="Kaur G."/>
            <person name="Chander A.M."/>
            <person name="Mayilraj S."/>
        </authorList>
    </citation>
    <scope>NUCLEOTIDE SEQUENCE [LARGE SCALE GENOMIC DNA]</scope>
    <source>
        <strain evidence="4 5">CD11-4</strain>
    </source>
</reference>
<keyword evidence="1" id="KW-0560">Oxidoreductase</keyword>
<dbReference type="Proteomes" id="UP000076976">
    <property type="component" value="Unassembled WGS sequence"/>
</dbReference>
<gene>
    <name evidence="4" type="ORF">AWH69_09200</name>
</gene>
<feature type="domain" description="D-isomer specific 2-hydroxyacid dehydrogenase NAD-binding" evidence="3">
    <location>
        <begin position="110"/>
        <end position="283"/>
    </location>
</feature>
<dbReference type="Gene3D" id="3.40.50.720">
    <property type="entry name" value="NAD(P)-binding Rossmann-like Domain"/>
    <property type="match status" value="2"/>
</dbReference>
<dbReference type="GO" id="GO:0016616">
    <property type="term" value="F:oxidoreductase activity, acting on the CH-OH group of donors, NAD or NADP as acceptor"/>
    <property type="evidence" value="ECO:0007669"/>
    <property type="project" value="UniProtKB-ARBA"/>
</dbReference>
<dbReference type="AlphaFoldDB" id="A0A176QBZ1"/>
<evidence type="ECO:0000313" key="4">
    <source>
        <dbReference type="EMBL" id="OAB87252.1"/>
    </source>
</evidence>
<keyword evidence="2" id="KW-0520">NAD</keyword>
<dbReference type="Pfam" id="PF02826">
    <property type="entry name" value="2-Hacid_dh_C"/>
    <property type="match status" value="1"/>
</dbReference>
<dbReference type="CDD" id="cd12166">
    <property type="entry name" value="2-Hacid_dh_7"/>
    <property type="match status" value="1"/>
</dbReference>
<evidence type="ECO:0000259" key="3">
    <source>
        <dbReference type="Pfam" id="PF02826"/>
    </source>
</evidence>
<proteinExistence type="predicted"/>
<evidence type="ECO:0000313" key="5">
    <source>
        <dbReference type="Proteomes" id="UP000076976"/>
    </source>
</evidence>
<comment type="caution">
    <text evidence="4">The sequence shown here is derived from an EMBL/GenBank/DDBJ whole genome shotgun (WGS) entry which is preliminary data.</text>
</comment>
<dbReference type="PANTHER" id="PTHR43333">
    <property type="entry name" value="2-HACID_DH_C DOMAIN-CONTAINING PROTEIN"/>
    <property type="match status" value="1"/>
</dbReference>
<keyword evidence="5" id="KW-1185">Reference proteome</keyword>
<accession>A0A176QBZ1</accession>
<evidence type="ECO:0000256" key="1">
    <source>
        <dbReference type="ARBA" id="ARBA00023002"/>
    </source>
</evidence>
<protein>
    <submittedName>
        <fullName evidence="4">Hydroxyacid dehydrogenase</fullName>
    </submittedName>
</protein>
<dbReference type="STRING" id="262209.AWH69_09200"/>
<dbReference type="SUPFAM" id="SSF51735">
    <property type="entry name" value="NAD(P)-binding Rossmann-fold domains"/>
    <property type="match status" value="1"/>
</dbReference>
<dbReference type="GO" id="GO:0051287">
    <property type="term" value="F:NAD binding"/>
    <property type="evidence" value="ECO:0007669"/>
    <property type="project" value="InterPro"/>
</dbReference>
<dbReference type="InterPro" id="IPR029753">
    <property type="entry name" value="D-isomer_DH_CS"/>
</dbReference>
<dbReference type="EMBL" id="LQZG01000003">
    <property type="protein sequence ID" value="OAB87252.1"/>
    <property type="molecule type" value="Genomic_DNA"/>
</dbReference>
<dbReference type="InterPro" id="IPR036291">
    <property type="entry name" value="NAD(P)-bd_dom_sf"/>
</dbReference>
<dbReference type="PROSITE" id="PS00671">
    <property type="entry name" value="D_2_HYDROXYACID_DH_3"/>
    <property type="match status" value="1"/>
</dbReference>
<evidence type="ECO:0000256" key="2">
    <source>
        <dbReference type="ARBA" id="ARBA00023027"/>
    </source>
</evidence>
<name>A0A176QBZ1_9MICO</name>
<organism evidence="4 5">
    <name type="scientific">Janibacter melonis</name>
    <dbReference type="NCBI Taxonomy" id="262209"/>
    <lineage>
        <taxon>Bacteria</taxon>
        <taxon>Bacillati</taxon>
        <taxon>Actinomycetota</taxon>
        <taxon>Actinomycetes</taxon>
        <taxon>Micrococcales</taxon>
        <taxon>Intrasporangiaceae</taxon>
        <taxon>Janibacter</taxon>
    </lineage>
</organism>
<sequence length="317" mass="33351">MSRSTQPRLAAMVTVSFPDQSWLDDVGPVDGITPVVWDPEGPVPDDDVEVFVAPYMGGARSVEPVAQKPSVRLVQLFSAGYEDVLPVLPKGVALANGAGVHDDSTAELAVGLALASLRGIDDAARDMTSGSWTAHRRQRRSLADSRVLLLGYGSIGRAITRRLVPFEVSVTAVASRARAGDDLVQTVHGVDELAELLPQHDVVVVIVPLTDATAGLLGDELLGALPDGALVVNVARGPVLDTDAVLRQAGRIFFALDVTDPEPLPADHPLWSAPGVLVTPHVGGMSTAFRPRGVRLLREQLRALGAGEDPINVVGHG</sequence>